<organism evidence="3 4">
    <name type="scientific">Ancylobacter novellus</name>
    <name type="common">Thiobacillus novellus</name>
    <dbReference type="NCBI Taxonomy" id="921"/>
    <lineage>
        <taxon>Bacteria</taxon>
        <taxon>Pseudomonadati</taxon>
        <taxon>Pseudomonadota</taxon>
        <taxon>Alphaproteobacteria</taxon>
        <taxon>Hyphomicrobiales</taxon>
        <taxon>Xanthobacteraceae</taxon>
        <taxon>Ancylobacter</taxon>
    </lineage>
</organism>
<feature type="transmembrane region" description="Helical" evidence="1">
    <location>
        <begin position="233"/>
        <end position="254"/>
    </location>
</feature>
<feature type="transmembrane region" description="Helical" evidence="1">
    <location>
        <begin position="298"/>
        <end position="320"/>
    </location>
</feature>
<dbReference type="GO" id="GO:0016747">
    <property type="term" value="F:acyltransferase activity, transferring groups other than amino-acyl groups"/>
    <property type="evidence" value="ECO:0007669"/>
    <property type="project" value="InterPro"/>
</dbReference>
<keyword evidence="1" id="KW-0472">Membrane</keyword>
<dbReference type="Pfam" id="PF01757">
    <property type="entry name" value="Acyl_transf_3"/>
    <property type="match status" value="1"/>
</dbReference>
<feature type="transmembrane region" description="Helical" evidence="1">
    <location>
        <begin position="47"/>
        <end position="66"/>
    </location>
</feature>
<name>A0A2W5SQF0_ANCNO</name>
<comment type="caution">
    <text evidence="3">The sequence shown here is derived from an EMBL/GenBank/DDBJ whole genome shotgun (WGS) entry which is preliminary data.</text>
</comment>
<feature type="transmembrane region" description="Helical" evidence="1">
    <location>
        <begin position="177"/>
        <end position="197"/>
    </location>
</feature>
<evidence type="ECO:0000313" key="4">
    <source>
        <dbReference type="Proteomes" id="UP000248887"/>
    </source>
</evidence>
<dbReference type="Proteomes" id="UP000248887">
    <property type="component" value="Unassembled WGS sequence"/>
</dbReference>
<evidence type="ECO:0000313" key="3">
    <source>
        <dbReference type="EMBL" id="PZQ84967.1"/>
    </source>
</evidence>
<proteinExistence type="predicted"/>
<feature type="transmembrane region" description="Helical" evidence="1">
    <location>
        <begin position="16"/>
        <end position="35"/>
    </location>
</feature>
<feature type="transmembrane region" description="Helical" evidence="1">
    <location>
        <begin position="203"/>
        <end position="221"/>
    </location>
</feature>
<dbReference type="PANTHER" id="PTHR23028">
    <property type="entry name" value="ACETYLTRANSFERASE"/>
    <property type="match status" value="1"/>
</dbReference>
<evidence type="ECO:0000256" key="1">
    <source>
        <dbReference type="SAM" id="Phobius"/>
    </source>
</evidence>
<reference evidence="3 4" key="1">
    <citation type="submission" date="2017-08" db="EMBL/GenBank/DDBJ databases">
        <title>Infants hospitalized years apart are colonized by the same room-sourced microbial strains.</title>
        <authorList>
            <person name="Brooks B."/>
            <person name="Olm M.R."/>
            <person name="Firek B.A."/>
            <person name="Baker R."/>
            <person name="Thomas B.C."/>
            <person name="Morowitz M.J."/>
            <person name="Banfield J.F."/>
        </authorList>
    </citation>
    <scope>NUCLEOTIDE SEQUENCE [LARGE SCALE GENOMIC DNA]</scope>
    <source>
        <strain evidence="3">S2_005_001_R2_27</strain>
    </source>
</reference>
<sequence length="413" mass="44871">MSSAGRLDRFEALDSWRGLCAVMVLVYHFIYVVRLDWLHASLISNSYLFVDFFFALSGFVVCHAYRRRLGSPRQVGGFLLRRAGRLWPLHLAVLFAFMLALMAINAGGAHPDSLMIEAETGNYSLKALLLNAALLNSMGFYGVAWNGPAWSIGAEFYTYALFAGVALLAGTRRLLPVALAISLAAMLAILLVAPAYMNSTADYGFIRCIAGFFGGVAVYHVHDRLRGVDMPFATLWEVAVLALVGVFIASAGVGPDEVRPLSVLAPLAFGLAILVFARDAGALSRLLRAAPLRALGRWSYSIYLIHMPLLILLGYGLWLYGDVSGVALRQEIEVLGHAKNLYDLGDPWLAGALLAGFIALVIALAAASFRLIEVPWRDHITRFARNVEAGGGLYAPLPPRSAIAAPAPIRRRR</sequence>
<dbReference type="InterPro" id="IPR002656">
    <property type="entry name" value="Acyl_transf_3_dom"/>
</dbReference>
<dbReference type="PANTHER" id="PTHR23028:SF131">
    <property type="entry name" value="BLR2367 PROTEIN"/>
    <property type="match status" value="1"/>
</dbReference>
<protein>
    <recommendedName>
        <fullName evidence="2">Acyltransferase 3 domain-containing protein</fullName>
    </recommendedName>
</protein>
<gene>
    <name evidence="3" type="ORF">DI549_03580</name>
</gene>
<feature type="transmembrane region" description="Helical" evidence="1">
    <location>
        <begin position="150"/>
        <end position="170"/>
    </location>
</feature>
<dbReference type="GO" id="GO:0000271">
    <property type="term" value="P:polysaccharide biosynthetic process"/>
    <property type="evidence" value="ECO:0007669"/>
    <property type="project" value="TreeGrafter"/>
</dbReference>
<keyword evidence="1" id="KW-1133">Transmembrane helix</keyword>
<feature type="transmembrane region" description="Helical" evidence="1">
    <location>
        <begin position="348"/>
        <end position="372"/>
    </location>
</feature>
<feature type="transmembrane region" description="Helical" evidence="1">
    <location>
        <begin position="260"/>
        <end position="277"/>
    </location>
</feature>
<evidence type="ECO:0000259" key="2">
    <source>
        <dbReference type="Pfam" id="PF01757"/>
    </source>
</evidence>
<dbReference type="AlphaFoldDB" id="A0A2W5SQF0"/>
<dbReference type="GO" id="GO:0016020">
    <property type="term" value="C:membrane"/>
    <property type="evidence" value="ECO:0007669"/>
    <property type="project" value="TreeGrafter"/>
</dbReference>
<keyword evidence="1" id="KW-0812">Transmembrane</keyword>
<dbReference type="EMBL" id="QFQD01000006">
    <property type="protein sequence ID" value="PZQ84967.1"/>
    <property type="molecule type" value="Genomic_DNA"/>
</dbReference>
<dbReference type="InterPro" id="IPR050879">
    <property type="entry name" value="Acyltransferase_3"/>
</dbReference>
<feature type="transmembrane region" description="Helical" evidence="1">
    <location>
        <begin position="86"/>
        <end position="106"/>
    </location>
</feature>
<accession>A0A2W5SQF0</accession>
<feature type="domain" description="Acyltransferase 3" evidence="2">
    <location>
        <begin position="11"/>
        <end position="364"/>
    </location>
</feature>